<dbReference type="SUPFAM" id="SSF111369">
    <property type="entry name" value="HlyD-like secretion proteins"/>
    <property type="match status" value="1"/>
</dbReference>
<reference evidence="3 4" key="1">
    <citation type="journal article" date="2022" name="Mar. Drugs">
        <title>Bioassay-Guided Fractionation Leads to the Detection of Cholic Acid Generated by the Rare Thalassomonas sp.</title>
        <authorList>
            <person name="Pheiffer F."/>
            <person name="Schneider Y.K."/>
            <person name="Hansen E.H."/>
            <person name="Andersen J.H."/>
            <person name="Isaksson J."/>
            <person name="Busche T."/>
            <person name="R C."/>
            <person name="Kalinowski J."/>
            <person name="Zyl L.V."/>
            <person name="Trindade M."/>
        </authorList>
    </citation>
    <scope>NUCLEOTIDE SEQUENCE [LARGE SCALE GENOMIC DNA]</scope>
    <source>
        <strain evidence="3 4">A5K-61T</strain>
    </source>
</reference>
<dbReference type="PANTHER" id="PTHR30469">
    <property type="entry name" value="MULTIDRUG RESISTANCE PROTEIN MDTA"/>
    <property type="match status" value="1"/>
</dbReference>
<evidence type="ECO:0000256" key="1">
    <source>
        <dbReference type="ARBA" id="ARBA00009477"/>
    </source>
</evidence>
<sequence>MDQAKAEVEIAQSELAVLKATIAKKQVYAPFTARVGIHNLEVGQYLDNNTKITELIGVYDYTWVDFSLPQTYGELALATQVDISTIADNGQVFEAEIIAVDPQLSSSSRQLKYRAQFAKTSGFLKPNTLVTVTAPVAKARELVAISDLAITRDHLGEYVFVLQDEGNNSYRAKRQKVVLGDRRGDKVMVTDGLAPGTLIATKGAFKLRPGLKVFISDENAEMSAGNNSAAETAL</sequence>
<dbReference type="Proteomes" id="UP001215231">
    <property type="component" value="Chromosome"/>
</dbReference>
<proteinExistence type="inferred from homology"/>
<name>A0ABY7VE26_9GAMM</name>
<comment type="similarity">
    <text evidence="1">Belongs to the membrane fusion protein (MFP) (TC 8.A.1) family.</text>
</comment>
<protein>
    <submittedName>
        <fullName evidence="3">Efflux RND transporter periplasmic adaptor subunit</fullName>
    </submittedName>
</protein>
<dbReference type="Gene3D" id="2.40.30.170">
    <property type="match status" value="1"/>
</dbReference>
<dbReference type="EMBL" id="CP059693">
    <property type="protein sequence ID" value="WDE11803.1"/>
    <property type="molecule type" value="Genomic_DNA"/>
</dbReference>
<dbReference type="Gene3D" id="2.40.420.20">
    <property type="match status" value="1"/>
</dbReference>
<organism evidence="3 4">
    <name type="scientific">Thalassomonas haliotis</name>
    <dbReference type="NCBI Taxonomy" id="485448"/>
    <lineage>
        <taxon>Bacteria</taxon>
        <taxon>Pseudomonadati</taxon>
        <taxon>Pseudomonadota</taxon>
        <taxon>Gammaproteobacteria</taxon>
        <taxon>Alteromonadales</taxon>
        <taxon>Colwelliaceae</taxon>
        <taxon>Thalassomonas</taxon>
    </lineage>
</organism>
<dbReference type="NCBIfam" id="TIGR01730">
    <property type="entry name" value="RND_mfp"/>
    <property type="match status" value="1"/>
</dbReference>
<dbReference type="Gene3D" id="2.40.50.100">
    <property type="match status" value="1"/>
</dbReference>
<accession>A0ABY7VE26</accession>
<dbReference type="RefSeq" id="WP_274051997.1">
    <property type="nucleotide sequence ID" value="NZ_CP059693.1"/>
</dbReference>
<evidence type="ECO:0000313" key="3">
    <source>
        <dbReference type="EMBL" id="WDE11803.1"/>
    </source>
</evidence>
<evidence type="ECO:0000259" key="2">
    <source>
        <dbReference type="Pfam" id="PF25954"/>
    </source>
</evidence>
<evidence type="ECO:0000313" key="4">
    <source>
        <dbReference type="Proteomes" id="UP001215231"/>
    </source>
</evidence>
<gene>
    <name evidence="3" type="ORF">H3N35_27040</name>
</gene>
<dbReference type="Gene3D" id="1.10.287.470">
    <property type="entry name" value="Helix hairpin bin"/>
    <property type="match status" value="1"/>
</dbReference>
<dbReference type="InterPro" id="IPR058792">
    <property type="entry name" value="Beta-barrel_RND_2"/>
</dbReference>
<feature type="domain" description="CusB-like beta-barrel" evidence="2">
    <location>
        <begin position="63"/>
        <end position="133"/>
    </location>
</feature>
<dbReference type="Pfam" id="PF25954">
    <property type="entry name" value="Beta-barrel_RND_2"/>
    <property type="match status" value="1"/>
</dbReference>
<keyword evidence="4" id="KW-1185">Reference proteome</keyword>
<dbReference type="PANTHER" id="PTHR30469:SF11">
    <property type="entry name" value="BLL4320 PROTEIN"/>
    <property type="match status" value="1"/>
</dbReference>
<dbReference type="InterPro" id="IPR006143">
    <property type="entry name" value="RND_pump_MFP"/>
</dbReference>